<dbReference type="RefSeq" id="WP_271887710.1">
    <property type="nucleotide sequence ID" value="NZ_JAQBIE010000003.1"/>
</dbReference>
<gene>
    <name evidence="1" type="ORF">PAF17_03620</name>
</gene>
<evidence type="ECO:0000313" key="1">
    <source>
        <dbReference type="EMBL" id="MDB6176590.1"/>
    </source>
</evidence>
<keyword evidence="2" id="KW-1185">Reference proteome</keyword>
<comment type="caution">
    <text evidence="1">The sequence shown here is derived from an EMBL/GenBank/DDBJ whole genome shotgun (WGS) entry which is preliminary data.</text>
</comment>
<proteinExistence type="predicted"/>
<organism evidence="1 2">
    <name type="scientific">Paracoccus onchidii</name>
    <dbReference type="NCBI Taxonomy" id="3017813"/>
    <lineage>
        <taxon>Bacteria</taxon>
        <taxon>Pseudomonadati</taxon>
        <taxon>Pseudomonadota</taxon>
        <taxon>Alphaproteobacteria</taxon>
        <taxon>Rhodobacterales</taxon>
        <taxon>Paracoccaceae</taxon>
        <taxon>Paracoccus</taxon>
    </lineage>
</organism>
<sequence length="101" mass="11702">MGKRFRYLADLTPVQLAHYDVALSFGREFSRSEYFSRYKQIYPDLNAEGTILPTDFCWNNEQKAKCDFPSFMEIVDRGVYRFVGLQEGEALKRRGMSPGSS</sequence>
<dbReference type="EMBL" id="JAQBIE010000003">
    <property type="protein sequence ID" value="MDB6176590.1"/>
    <property type="molecule type" value="Genomic_DNA"/>
</dbReference>
<protein>
    <submittedName>
        <fullName evidence="1">Uncharacterized protein</fullName>
    </submittedName>
</protein>
<evidence type="ECO:0000313" key="2">
    <source>
        <dbReference type="Proteomes" id="UP001165641"/>
    </source>
</evidence>
<dbReference type="Proteomes" id="UP001165641">
    <property type="component" value="Unassembled WGS sequence"/>
</dbReference>
<name>A0ABT4ZB48_9RHOB</name>
<accession>A0ABT4ZB48</accession>
<reference evidence="1" key="1">
    <citation type="submission" date="2022-12" db="EMBL/GenBank/DDBJ databases">
        <title>Paracoccus onchidii sp. nov., isolated from a marine invertebrate from the South China Sea.</title>
        <authorList>
            <person name="Xu S."/>
            <person name="Liu Z."/>
            <person name="Xu Y."/>
        </authorList>
    </citation>
    <scope>NUCLEOTIDE SEQUENCE</scope>
    <source>
        <strain evidence="1">Z330</strain>
    </source>
</reference>